<feature type="transmembrane region" description="Helical" evidence="6">
    <location>
        <begin position="393"/>
        <end position="412"/>
    </location>
</feature>
<comment type="caution">
    <text evidence="8">The sequence shown here is derived from an EMBL/GenBank/DDBJ whole genome shotgun (WGS) entry which is preliminary data.</text>
</comment>
<dbReference type="InterPro" id="IPR023494">
    <property type="entry name" value="Cyt_c_bgen_Ccs1/CcsB/ResB"/>
</dbReference>
<evidence type="ECO:0000313" key="9">
    <source>
        <dbReference type="Proteomes" id="UP000756860"/>
    </source>
</evidence>
<keyword evidence="9" id="KW-1185">Reference proteome</keyword>
<dbReference type="EMBL" id="JAHCVK010000005">
    <property type="protein sequence ID" value="MBT0653768.1"/>
    <property type="molecule type" value="Genomic_DNA"/>
</dbReference>
<name>A0ABS5SEG3_9BACT</name>
<dbReference type="Pfam" id="PF05140">
    <property type="entry name" value="ResB"/>
    <property type="match status" value="2"/>
</dbReference>
<dbReference type="PANTHER" id="PTHR31566:SF0">
    <property type="entry name" value="CYTOCHROME C BIOGENESIS PROTEIN CCS1, CHLOROPLASTIC"/>
    <property type="match status" value="1"/>
</dbReference>
<keyword evidence="2 6" id="KW-0812">Transmembrane</keyword>
<feature type="domain" description="ResB-like" evidence="7">
    <location>
        <begin position="357"/>
        <end position="444"/>
    </location>
</feature>
<evidence type="ECO:0000256" key="4">
    <source>
        <dbReference type="ARBA" id="ARBA00022989"/>
    </source>
</evidence>
<evidence type="ECO:0000256" key="3">
    <source>
        <dbReference type="ARBA" id="ARBA00022748"/>
    </source>
</evidence>
<keyword evidence="5 6" id="KW-0472">Membrane</keyword>
<protein>
    <submittedName>
        <fullName evidence="8">Cytochrome c biogenesis protein ResB</fullName>
    </submittedName>
</protein>
<evidence type="ECO:0000256" key="2">
    <source>
        <dbReference type="ARBA" id="ARBA00022692"/>
    </source>
</evidence>
<feature type="domain" description="ResB-like" evidence="7">
    <location>
        <begin position="19"/>
        <end position="347"/>
    </location>
</feature>
<proteinExistence type="predicted"/>
<feature type="transmembrane region" description="Helical" evidence="6">
    <location>
        <begin position="12"/>
        <end position="39"/>
    </location>
</feature>
<reference evidence="8 9" key="1">
    <citation type="submission" date="2021-05" db="EMBL/GenBank/DDBJ databases">
        <title>The draft genome of Geobacter luticola JCM 17780.</title>
        <authorList>
            <person name="Xu Z."/>
            <person name="Masuda Y."/>
            <person name="Itoh H."/>
            <person name="Senoo K."/>
        </authorList>
    </citation>
    <scope>NUCLEOTIDE SEQUENCE [LARGE SCALE GENOMIC DNA]</scope>
    <source>
        <strain evidence="8 9">JCM 17780</strain>
    </source>
</reference>
<dbReference type="RefSeq" id="WP_214175772.1">
    <property type="nucleotide sequence ID" value="NZ_JAHCVK010000005.1"/>
</dbReference>
<evidence type="ECO:0000256" key="6">
    <source>
        <dbReference type="SAM" id="Phobius"/>
    </source>
</evidence>
<evidence type="ECO:0000256" key="1">
    <source>
        <dbReference type="ARBA" id="ARBA00004141"/>
    </source>
</evidence>
<dbReference type="InterPro" id="IPR007816">
    <property type="entry name" value="ResB-like_domain"/>
</dbReference>
<comment type="subcellular location">
    <subcellularLocation>
        <location evidence="1">Membrane</location>
        <topology evidence="1">Multi-pass membrane protein</topology>
    </subcellularLocation>
</comment>
<keyword evidence="3" id="KW-0201">Cytochrome c-type biogenesis</keyword>
<accession>A0ABS5SEG3</accession>
<sequence>MTTKDRGFLQALWDFFCSLKLSISLLILLALTSIIGTVIPQVPNIPEEYIRSLSQTKLQLYDKLGFFDMYHSWWFILLLYLLTVNLIACSIKRLPRVWKIISEPTLVMDEGFEKSLSLTHDVKLKGDSAALREKMVSFLTSEFSKPVVTEVDGACHLFAQKSAYSRMGVYVVHLSIIIIFIGAIIGSYFGYKGFVSIVEGESVDTVGLRSGKSIPLGFAVKCEKFSVTFYDTGAPKEFKSILTVLENGKPVPGYVNIPTIVNDPLTYKGITFYQSSYGSASEGGTFYFSVRPRTGGTPVKLTARQGDKVSLPGGGTMQVLEATDEVRNFIPQFSGPAARIEVTTGSGAPQVFIVMRNYPELDEQRGGDMVFTYDGSDQKFYTGLQVAKDPGVWVVWLGCALMVVGICMAFFMSHKRVWIRIANGHVVLGGTASKNPAGFQLQFDSLVDKLSKL</sequence>
<evidence type="ECO:0000256" key="5">
    <source>
        <dbReference type="ARBA" id="ARBA00023136"/>
    </source>
</evidence>
<dbReference type="Proteomes" id="UP000756860">
    <property type="component" value="Unassembled WGS sequence"/>
</dbReference>
<organism evidence="8 9">
    <name type="scientific">Geomobilimonas luticola</name>
    <dbReference type="NCBI Taxonomy" id="1114878"/>
    <lineage>
        <taxon>Bacteria</taxon>
        <taxon>Pseudomonadati</taxon>
        <taxon>Thermodesulfobacteriota</taxon>
        <taxon>Desulfuromonadia</taxon>
        <taxon>Geobacterales</taxon>
        <taxon>Geobacteraceae</taxon>
        <taxon>Geomobilimonas</taxon>
    </lineage>
</organism>
<feature type="transmembrane region" description="Helical" evidence="6">
    <location>
        <begin position="170"/>
        <end position="191"/>
    </location>
</feature>
<gene>
    <name evidence="8" type="ORF">KI810_11930</name>
</gene>
<evidence type="ECO:0000313" key="8">
    <source>
        <dbReference type="EMBL" id="MBT0653768.1"/>
    </source>
</evidence>
<dbReference type="PANTHER" id="PTHR31566">
    <property type="entry name" value="CYTOCHROME C BIOGENESIS PROTEIN CCS1, CHLOROPLASTIC"/>
    <property type="match status" value="1"/>
</dbReference>
<evidence type="ECO:0000259" key="7">
    <source>
        <dbReference type="Pfam" id="PF05140"/>
    </source>
</evidence>
<feature type="transmembrane region" description="Helical" evidence="6">
    <location>
        <begin position="72"/>
        <end position="91"/>
    </location>
</feature>
<keyword evidence="4 6" id="KW-1133">Transmembrane helix</keyword>